<dbReference type="PANTHER" id="PTHR34203:SF13">
    <property type="entry name" value="EXPRESSED PROTEIN"/>
    <property type="match status" value="1"/>
</dbReference>
<organism evidence="3 4">
    <name type="scientific">Umezawaea tangerina</name>
    <dbReference type="NCBI Taxonomy" id="84725"/>
    <lineage>
        <taxon>Bacteria</taxon>
        <taxon>Bacillati</taxon>
        <taxon>Actinomycetota</taxon>
        <taxon>Actinomycetes</taxon>
        <taxon>Pseudonocardiales</taxon>
        <taxon>Pseudonocardiaceae</taxon>
        <taxon>Umezawaea</taxon>
    </lineage>
</organism>
<comment type="caution">
    <text evidence="3">The sequence shown here is derived from an EMBL/GenBank/DDBJ whole genome shotgun (WGS) entry which is preliminary data.</text>
</comment>
<dbReference type="Gene3D" id="3.40.50.150">
    <property type="entry name" value="Vaccinia Virus protein VP39"/>
    <property type="match status" value="1"/>
</dbReference>
<dbReference type="InterPro" id="IPR006342">
    <property type="entry name" value="FkbM_mtfrase"/>
</dbReference>
<dbReference type="AlphaFoldDB" id="A0A2T0T1G4"/>
<dbReference type="PANTHER" id="PTHR34203">
    <property type="entry name" value="METHYLTRANSFERASE, FKBM FAMILY PROTEIN"/>
    <property type="match status" value="1"/>
</dbReference>
<evidence type="ECO:0000256" key="1">
    <source>
        <dbReference type="SAM" id="MobiDB-lite"/>
    </source>
</evidence>
<evidence type="ECO:0000313" key="3">
    <source>
        <dbReference type="EMBL" id="PRY39484.1"/>
    </source>
</evidence>
<reference evidence="3 4" key="1">
    <citation type="submission" date="2018-03" db="EMBL/GenBank/DDBJ databases">
        <title>Genomic Encyclopedia of Archaeal and Bacterial Type Strains, Phase II (KMG-II): from individual species to whole genera.</title>
        <authorList>
            <person name="Goeker M."/>
        </authorList>
    </citation>
    <scope>NUCLEOTIDE SEQUENCE [LARGE SCALE GENOMIC DNA]</scope>
    <source>
        <strain evidence="3 4">DSM 44720</strain>
    </source>
</reference>
<dbReference type="SUPFAM" id="SSF47336">
    <property type="entry name" value="ACP-like"/>
    <property type="match status" value="1"/>
</dbReference>
<dbReference type="InterPro" id="IPR036736">
    <property type="entry name" value="ACP-like_sf"/>
</dbReference>
<feature type="domain" description="Carrier" evidence="2">
    <location>
        <begin position="377"/>
        <end position="451"/>
    </location>
</feature>
<dbReference type="GO" id="GO:0032259">
    <property type="term" value="P:methylation"/>
    <property type="evidence" value="ECO:0007669"/>
    <property type="project" value="UniProtKB-KW"/>
</dbReference>
<keyword evidence="3" id="KW-0808">Transferase</keyword>
<dbReference type="RefSeq" id="WP_106189439.1">
    <property type="nucleotide sequence ID" value="NZ_PVTF01000007.1"/>
</dbReference>
<protein>
    <submittedName>
        <fullName evidence="3">FkbM family methyltransferase</fullName>
    </submittedName>
</protein>
<evidence type="ECO:0000259" key="2">
    <source>
        <dbReference type="PROSITE" id="PS50075"/>
    </source>
</evidence>
<proteinExistence type="predicted"/>
<dbReference type="EMBL" id="PVTF01000007">
    <property type="protein sequence ID" value="PRY39484.1"/>
    <property type="molecule type" value="Genomic_DNA"/>
</dbReference>
<dbReference type="Pfam" id="PF05050">
    <property type="entry name" value="Methyltransf_21"/>
    <property type="match status" value="1"/>
</dbReference>
<dbReference type="GO" id="GO:0008168">
    <property type="term" value="F:methyltransferase activity"/>
    <property type="evidence" value="ECO:0007669"/>
    <property type="project" value="UniProtKB-KW"/>
</dbReference>
<dbReference type="Proteomes" id="UP000239494">
    <property type="component" value="Unassembled WGS sequence"/>
</dbReference>
<feature type="region of interest" description="Disordered" evidence="1">
    <location>
        <begin position="321"/>
        <end position="341"/>
    </location>
</feature>
<name>A0A2T0T1G4_9PSEU</name>
<dbReference type="SUPFAM" id="SSF53335">
    <property type="entry name" value="S-adenosyl-L-methionine-dependent methyltransferases"/>
    <property type="match status" value="1"/>
</dbReference>
<dbReference type="InterPro" id="IPR009081">
    <property type="entry name" value="PP-bd_ACP"/>
</dbReference>
<keyword evidence="3" id="KW-0489">Methyltransferase</keyword>
<dbReference type="NCBIfam" id="TIGR01444">
    <property type="entry name" value="fkbM_fam"/>
    <property type="match status" value="1"/>
</dbReference>
<sequence length="451" mass="48440">MTEWNETSPAALVAAVRRQHLASADRAARVRRFLALNNGVEHVDVRVESSGRLRAVVWVAPTPSGLAKRELPDGTVLTELNRYETTYLHQEVLVDQAYRLDVLDLPPDAVVLDVGANIGMFSLAVARTLPRCRVVAFEPAPDAYAALVANVEDLALPVVCLPWALGAESGRTTMTVYPTASVFSGLHADPDADRSAIRAAVGGAVDDDSSAEIVDRVAADRVGSAVDVPVEVRRLPDVLDQLDIGRVDLLKLDAEGAEPDILRGLRPQDWARIGNVVMEAHTPEDRRVLLSLLEDAGFTCEVTEVAALEGTGFTTLHATRPDASRRTTVRTGPLSPEPIPPLTARQRLRLALHGLPGADDVDLEVRPGPPPESAAGLVAPESVPGVVEAWQRTVGTPPAGAADFFEAGGTSLLAVRMLSRLRREYGYELWLDEFLRSPTAATLAALCTRNT</sequence>
<dbReference type="Pfam" id="PF00550">
    <property type="entry name" value="PP-binding"/>
    <property type="match status" value="1"/>
</dbReference>
<dbReference type="Gene3D" id="3.40.50.1820">
    <property type="entry name" value="alpha/beta hydrolase"/>
    <property type="match status" value="1"/>
</dbReference>
<dbReference type="InterPro" id="IPR029058">
    <property type="entry name" value="AB_hydrolase_fold"/>
</dbReference>
<dbReference type="PROSITE" id="PS50075">
    <property type="entry name" value="CARRIER"/>
    <property type="match status" value="1"/>
</dbReference>
<dbReference type="InterPro" id="IPR052514">
    <property type="entry name" value="SAM-dependent_MTase"/>
</dbReference>
<dbReference type="InterPro" id="IPR029063">
    <property type="entry name" value="SAM-dependent_MTases_sf"/>
</dbReference>
<dbReference type="OrthoDB" id="424472at2"/>
<accession>A0A2T0T1G4</accession>
<keyword evidence="4" id="KW-1185">Reference proteome</keyword>
<evidence type="ECO:0000313" key="4">
    <source>
        <dbReference type="Proteomes" id="UP000239494"/>
    </source>
</evidence>
<gene>
    <name evidence="3" type="ORF">CLV43_10767</name>
</gene>